<accession>W9XLN4</accession>
<dbReference type="PANTHER" id="PTHR37049">
    <property type="entry name" value="PEPTIDASE S41 FAMILY PROTEIN"/>
    <property type="match status" value="1"/>
</dbReference>
<reference evidence="2 3" key="1">
    <citation type="submission" date="2013-03" db="EMBL/GenBank/DDBJ databases">
        <title>The Genome Sequence of Capronia epimyces CBS 606.96.</title>
        <authorList>
            <consortium name="The Broad Institute Genomics Platform"/>
            <person name="Cuomo C."/>
            <person name="de Hoog S."/>
            <person name="Gorbushina A."/>
            <person name="Walker B."/>
            <person name="Young S.K."/>
            <person name="Zeng Q."/>
            <person name="Gargeya S."/>
            <person name="Fitzgerald M."/>
            <person name="Haas B."/>
            <person name="Abouelleil A."/>
            <person name="Allen A.W."/>
            <person name="Alvarado L."/>
            <person name="Arachchi H.M."/>
            <person name="Berlin A.M."/>
            <person name="Chapman S.B."/>
            <person name="Gainer-Dewar J."/>
            <person name="Goldberg J."/>
            <person name="Griggs A."/>
            <person name="Gujja S."/>
            <person name="Hansen M."/>
            <person name="Howarth C."/>
            <person name="Imamovic A."/>
            <person name="Ireland A."/>
            <person name="Larimer J."/>
            <person name="McCowan C."/>
            <person name="Murphy C."/>
            <person name="Pearson M."/>
            <person name="Poon T.W."/>
            <person name="Priest M."/>
            <person name="Roberts A."/>
            <person name="Saif S."/>
            <person name="Shea T."/>
            <person name="Sisk P."/>
            <person name="Sykes S."/>
            <person name="Wortman J."/>
            <person name="Nusbaum C."/>
            <person name="Birren B."/>
        </authorList>
    </citation>
    <scope>NUCLEOTIDE SEQUENCE [LARGE SCALE GENOMIC DNA]</scope>
    <source>
        <strain evidence="2 3">CBS 606.96</strain>
    </source>
</reference>
<dbReference type="EMBL" id="AMGY01000009">
    <property type="protein sequence ID" value="EXJ78245.1"/>
    <property type="molecule type" value="Genomic_DNA"/>
</dbReference>
<evidence type="ECO:0000259" key="1">
    <source>
        <dbReference type="Pfam" id="PF23658"/>
    </source>
</evidence>
<evidence type="ECO:0000313" key="2">
    <source>
        <dbReference type="EMBL" id="EXJ78245.1"/>
    </source>
</evidence>
<dbReference type="OrthoDB" id="27214at2759"/>
<gene>
    <name evidence="2" type="ORF">A1O3_09406</name>
</gene>
<dbReference type="Gene3D" id="3.90.226.10">
    <property type="entry name" value="2-enoyl-CoA Hydratase, Chain A, domain 1"/>
    <property type="match status" value="1"/>
</dbReference>
<name>W9XLN4_9EURO</name>
<feature type="domain" description="CPAF-like PDZ" evidence="1">
    <location>
        <begin position="111"/>
        <end position="230"/>
    </location>
</feature>
<comment type="caution">
    <text evidence="2">The sequence shown here is derived from an EMBL/GenBank/DDBJ whole genome shotgun (WGS) entry which is preliminary data.</text>
</comment>
<dbReference type="GeneID" id="19173490"/>
<dbReference type="AlphaFoldDB" id="W9XLN4"/>
<organism evidence="2 3">
    <name type="scientific">Capronia epimyces CBS 606.96</name>
    <dbReference type="NCBI Taxonomy" id="1182542"/>
    <lineage>
        <taxon>Eukaryota</taxon>
        <taxon>Fungi</taxon>
        <taxon>Dikarya</taxon>
        <taxon>Ascomycota</taxon>
        <taxon>Pezizomycotina</taxon>
        <taxon>Eurotiomycetes</taxon>
        <taxon>Chaetothyriomycetidae</taxon>
        <taxon>Chaetothyriales</taxon>
        <taxon>Herpotrichiellaceae</taxon>
        <taxon>Capronia</taxon>
    </lineage>
</organism>
<dbReference type="Proteomes" id="UP000019478">
    <property type="component" value="Unassembled WGS sequence"/>
</dbReference>
<dbReference type="STRING" id="1182542.W9XLN4"/>
<dbReference type="InterPro" id="IPR052766">
    <property type="entry name" value="S41A_metabolite_peptidase"/>
</dbReference>
<dbReference type="PANTHER" id="PTHR37049:SF4">
    <property type="entry name" value="RHODANESE DOMAIN-CONTAINING PROTEIN"/>
    <property type="match status" value="1"/>
</dbReference>
<dbReference type="eggNOG" id="ENOG502S18W">
    <property type="taxonomic scope" value="Eukaryota"/>
</dbReference>
<evidence type="ECO:0000313" key="3">
    <source>
        <dbReference type="Proteomes" id="UP000019478"/>
    </source>
</evidence>
<dbReference type="InterPro" id="IPR029045">
    <property type="entry name" value="ClpP/crotonase-like_dom_sf"/>
</dbReference>
<keyword evidence="3" id="KW-1185">Reference proteome</keyword>
<sequence length="704" mass="76505">MVTATSVAIDADLAYACLKSVPNHQGPAIRLLNSLRTYLEFQSTKDYLPDPPSGYLFSAVDLDAGLDNVLAKVQQEGYDSEYDMQADIFALLTAARDRHLLWFGDLMGTFTFKRPASLVAVSSDGEQTPQVYISSDLVFADNRGSFVPVTGYTPSPVESINGLDVVSFLLARSWESSCPDPDALWNELLLSLAGPGKFTYPTHYPGAFTNVTLANGTTREYRNIAIVNVAMHGVASGEDAYAVFCPEANVVATMSTAASSTVPSMSTPAQSNSPIISDHARLVIKHSADSVAGYYLSEPGLTDVAILKVSNFKPSTTVPANYEGEFQMVVQKFLDAALRTGKRKLIIDLQSNTGGFIDLGTDLFAQLFPTIPPNSKSNMRAHLGLQILGNVASSIVATAEMTSNGDHGAEEENRYVPLAFQTVVDPESRNFADFQSFYGPQQLNGGQFTAFFQNNYTDPVSSDYQGQGIIITGTNNRTGFRQPFAPQDIVVLTDGLCGSTCAVLSEQLKNHGGVQFISIGGRPQPGPMQAVGDTKGAQIFPQDKIAIWVDLFRSREQNPLLDEANGTIWENFTDVPILRASYGSVGVNGRNNFRIGDKTQTPLQFTYEAADCRLWWTREMLYDGAFLWARVARMAFKERRGTQFNSKYCVTNSTGHPTSLSGGWKPGTFGPQQPPPNAKAVLEGWKLDGRPLGSVLNAVNAELK</sequence>
<proteinExistence type="predicted"/>
<protein>
    <recommendedName>
        <fullName evidence="1">CPAF-like PDZ domain-containing protein</fullName>
    </recommendedName>
</protein>
<dbReference type="RefSeq" id="XP_007737690.1">
    <property type="nucleotide sequence ID" value="XM_007739500.1"/>
</dbReference>
<dbReference type="Pfam" id="PF23658">
    <property type="entry name" value="PDZ_CPAF_rel"/>
    <property type="match status" value="1"/>
</dbReference>
<dbReference type="HOGENOM" id="CLU_014251_0_0_1"/>
<dbReference type="InterPro" id="IPR056186">
    <property type="entry name" value="PDZ_CPAF-rel"/>
</dbReference>
<dbReference type="SUPFAM" id="SSF52096">
    <property type="entry name" value="ClpP/crotonase"/>
    <property type="match status" value="1"/>
</dbReference>